<feature type="compositionally biased region" description="Basic and acidic residues" evidence="3">
    <location>
        <begin position="429"/>
        <end position="439"/>
    </location>
</feature>
<accession>M1VAX7</accession>
<feature type="region of interest" description="Disordered" evidence="3">
    <location>
        <begin position="429"/>
        <end position="463"/>
    </location>
</feature>
<organism evidence="4 5">
    <name type="scientific">Cyanidioschyzon merolae (strain NIES-3377 / 10D)</name>
    <name type="common">Unicellular red alga</name>
    <dbReference type="NCBI Taxonomy" id="280699"/>
    <lineage>
        <taxon>Eukaryota</taxon>
        <taxon>Rhodophyta</taxon>
        <taxon>Bangiophyceae</taxon>
        <taxon>Cyanidiales</taxon>
        <taxon>Cyanidiaceae</taxon>
        <taxon>Cyanidioschyzon</taxon>
    </lineage>
</organism>
<dbReference type="GeneID" id="16997054"/>
<sequence length="739" mass="81364">MRSSVVTLSGWALRNLRFAYPRNNDGVRVLKRFLGRDLASRQLIPHTRFLATSADGSASLPGTQSAETLAVSAESEALRSALGLLRNHRIAEAHRVVREQLLANGPLPTEVRRKIMSAGSRSGATALVEEVLERTVSETAEPSSSVFDHNAVLRACEVAMDLHRAERIFSNMPERNHYSYAIMAVIYSNAGRMRHALDMASRALGGLDLHKALEKLPSQTKSTAAPADAETIPAAASASEEQSAMEAEEEPATAAEDHLEETPSTATGALTPAQKSFLMSRLIDSSLRYRYNHVALNLLRVMREELRMRPRLTTISNLLVRLCNANNAQASYELLNGIRRPGIWATLRGARPIELGVLLPALGCALRNDHYALGDLAWNEIQSRYLPAERQIVLGSVSAAGEKSASQSLFEVPDIFFYTRANLLARQDSKEFQSTKPEEATSSAPAAQPAPGTADSSTSTEPRTEVILSERMRSCFELLRLLHHRKYQRVLGLDITVDARDTAPRIELLRGVVNSLACHVDRVDAAHFFLEHELVREAVPNTAAPQALLPGKMDLLAPLNCVIAASSQMGDLDRAFQTYETLQDHGKKHQLVPNIETFNALLLGCGKQGHWEAAKLVLEKIQEEQLKATGETHEKILYVMLRARRFQEAIEYLRQNSNQPKHAEDQARAGRAPVPFTAYRMVARIALLRPDAPAVVRELQHLAAQAGYHNLDLTRIHSARAREERGASNASASGVNPSS</sequence>
<dbReference type="AlphaFoldDB" id="M1VAX7"/>
<evidence type="ECO:0000313" key="4">
    <source>
        <dbReference type="EMBL" id="BAM82324.1"/>
    </source>
</evidence>
<dbReference type="OrthoDB" id="185373at2759"/>
<dbReference type="RefSeq" id="XP_005538360.1">
    <property type="nucleotide sequence ID" value="XM_005538303.1"/>
</dbReference>
<keyword evidence="1" id="KW-0677">Repeat</keyword>
<proteinExistence type="predicted"/>
<feature type="region of interest" description="Disordered" evidence="3">
    <location>
        <begin position="218"/>
        <end position="267"/>
    </location>
</feature>
<reference evidence="4 5" key="2">
    <citation type="journal article" date="2007" name="BMC Biol.">
        <title>A 100%-complete sequence reveals unusually simple genomic features in the hot-spring red alga Cyanidioschyzon merolae.</title>
        <authorList>
            <person name="Nozaki H."/>
            <person name="Takano H."/>
            <person name="Misumi O."/>
            <person name="Terasawa K."/>
            <person name="Matsuzaki M."/>
            <person name="Maruyama S."/>
            <person name="Nishida K."/>
            <person name="Yagisawa F."/>
            <person name="Yoshida Y."/>
            <person name="Fujiwara T."/>
            <person name="Takio S."/>
            <person name="Tamura K."/>
            <person name="Chung S.J."/>
            <person name="Nakamura S."/>
            <person name="Kuroiwa H."/>
            <person name="Tanaka K."/>
            <person name="Sato N."/>
            <person name="Kuroiwa T."/>
        </authorList>
    </citation>
    <scope>NUCLEOTIDE SEQUENCE [LARGE SCALE GENOMIC DNA]</scope>
    <source>
        <strain evidence="4 5">10D</strain>
    </source>
</reference>
<dbReference type="Proteomes" id="UP000007014">
    <property type="component" value="Chromosome 18"/>
</dbReference>
<dbReference type="PANTHER" id="PTHR47447:SF17">
    <property type="entry name" value="OS12G0638900 PROTEIN"/>
    <property type="match status" value="1"/>
</dbReference>
<dbReference type="PROSITE" id="PS51375">
    <property type="entry name" value="PPR"/>
    <property type="match status" value="1"/>
</dbReference>
<gene>
    <name evidence="4" type="ORF">CYME_CMR044C</name>
</gene>
<evidence type="ECO:0000313" key="5">
    <source>
        <dbReference type="Proteomes" id="UP000007014"/>
    </source>
</evidence>
<reference evidence="4 5" key="1">
    <citation type="journal article" date="2004" name="Nature">
        <title>Genome sequence of the ultrasmall unicellular red alga Cyanidioschyzon merolae 10D.</title>
        <authorList>
            <person name="Matsuzaki M."/>
            <person name="Misumi O."/>
            <person name="Shin-i T."/>
            <person name="Maruyama S."/>
            <person name="Takahara M."/>
            <person name="Miyagishima S."/>
            <person name="Mori T."/>
            <person name="Nishida K."/>
            <person name="Yagisawa F."/>
            <person name="Nishida K."/>
            <person name="Yoshida Y."/>
            <person name="Nishimura Y."/>
            <person name="Nakao S."/>
            <person name="Kobayashi T."/>
            <person name="Momoyama Y."/>
            <person name="Higashiyama T."/>
            <person name="Minoda A."/>
            <person name="Sano M."/>
            <person name="Nomoto H."/>
            <person name="Oishi K."/>
            <person name="Hayashi H."/>
            <person name="Ohta F."/>
            <person name="Nishizaka S."/>
            <person name="Haga S."/>
            <person name="Miura S."/>
            <person name="Morishita T."/>
            <person name="Kabeya Y."/>
            <person name="Terasawa K."/>
            <person name="Suzuki Y."/>
            <person name="Ishii Y."/>
            <person name="Asakawa S."/>
            <person name="Takano H."/>
            <person name="Ohta N."/>
            <person name="Kuroiwa H."/>
            <person name="Tanaka K."/>
            <person name="Shimizu N."/>
            <person name="Sugano S."/>
            <person name="Sato N."/>
            <person name="Nozaki H."/>
            <person name="Ogasawara N."/>
            <person name="Kohara Y."/>
            <person name="Kuroiwa T."/>
        </authorList>
    </citation>
    <scope>NUCLEOTIDE SEQUENCE [LARGE SCALE GENOMIC DNA]</scope>
    <source>
        <strain evidence="4 5">10D</strain>
    </source>
</reference>
<protein>
    <submittedName>
        <fullName evidence="4">Uncharacterized protein</fullName>
    </submittedName>
</protein>
<dbReference type="InterPro" id="IPR002885">
    <property type="entry name" value="PPR_rpt"/>
</dbReference>
<dbReference type="PANTHER" id="PTHR47447">
    <property type="entry name" value="OS03G0856100 PROTEIN"/>
    <property type="match status" value="1"/>
</dbReference>
<name>M1VAX7_CYAM1</name>
<keyword evidence="5" id="KW-1185">Reference proteome</keyword>
<evidence type="ECO:0000256" key="1">
    <source>
        <dbReference type="ARBA" id="ARBA00022737"/>
    </source>
</evidence>
<evidence type="ECO:0000256" key="3">
    <source>
        <dbReference type="SAM" id="MobiDB-lite"/>
    </source>
</evidence>
<dbReference type="HOGENOM" id="CLU_375711_0_0_1"/>
<feature type="repeat" description="PPR" evidence="2">
    <location>
        <begin position="594"/>
        <end position="628"/>
    </location>
</feature>
<dbReference type="Gramene" id="CMR044CT">
    <property type="protein sequence ID" value="CMR044CT"/>
    <property type="gene ID" value="CMR044C"/>
</dbReference>
<dbReference type="InterPro" id="IPR011990">
    <property type="entry name" value="TPR-like_helical_dom_sf"/>
</dbReference>
<dbReference type="EMBL" id="AP006500">
    <property type="protein sequence ID" value="BAM82324.1"/>
    <property type="molecule type" value="Genomic_DNA"/>
</dbReference>
<evidence type="ECO:0000256" key="2">
    <source>
        <dbReference type="PROSITE-ProRule" id="PRU00708"/>
    </source>
</evidence>
<dbReference type="Gene3D" id="1.25.40.10">
    <property type="entry name" value="Tetratricopeptide repeat domain"/>
    <property type="match status" value="2"/>
</dbReference>
<feature type="compositionally biased region" description="Low complexity" evidence="3">
    <location>
        <begin position="223"/>
        <end position="245"/>
    </location>
</feature>
<dbReference type="Pfam" id="PF13812">
    <property type="entry name" value="PPR_3"/>
    <property type="match status" value="1"/>
</dbReference>
<feature type="compositionally biased region" description="Low complexity" evidence="3">
    <location>
        <begin position="440"/>
        <end position="454"/>
    </location>
</feature>
<dbReference type="KEGG" id="cme:CYME_CMR044C"/>
<dbReference type="NCBIfam" id="TIGR00756">
    <property type="entry name" value="PPR"/>
    <property type="match status" value="1"/>
</dbReference>